<evidence type="ECO:0000259" key="1">
    <source>
        <dbReference type="Pfam" id="PF00294"/>
    </source>
</evidence>
<evidence type="ECO:0000313" key="2">
    <source>
        <dbReference type="EMBL" id="CAL5222190.1"/>
    </source>
</evidence>
<reference evidence="2 3" key="1">
    <citation type="submission" date="2024-06" db="EMBL/GenBank/DDBJ databases">
        <authorList>
            <person name="Kraege A."/>
            <person name="Thomma B."/>
        </authorList>
    </citation>
    <scope>NUCLEOTIDE SEQUENCE [LARGE SCALE GENOMIC DNA]</scope>
</reference>
<dbReference type="InterPro" id="IPR011611">
    <property type="entry name" value="PfkB_dom"/>
</dbReference>
<dbReference type="InterPro" id="IPR029056">
    <property type="entry name" value="Ribokinase-like"/>
</dbReference>
<name>A0ABP1FQG9_9CHLO</name>
<proteinExistence type="predicted"/>
<dbReference type="Gene3D" id="3.40.1190.20">
    <property type="match status" value="1"/>
</dbReference>
<feature type="domain" description="Carbohydrate kinase PfkB" evidence="1">
    <location>
        <begin position="237"/>
        <end position="310"/>
    </location>
</feature>
<dbReference type="SUPFAM" id="SSF53613">
    <property type="entry name" value="Ribokinase-like"/>
    <property type="match status" value="1"/>
</dbReference>
<sequence>MSSGPGRAVARATRETCRILLPFVLVLALLLTLSEVCRPALLLVGDVTVDVVDGKKAVGGAIAYAAAVASAYGVKACVVTAAGPDADLAVFSGHELHVVPTNSTLTFEHSYTWWGNKRKLRVTASPNMTLTMRHVPQHCRRARTVLLGPLTPQDLDAASFINFKQGLWDELIGFKQAVGLMAQGQQRGLDATGKVFPFKEPSPQLLEALGPRTSVFLSDVETDTWPPGQLDELAARSARWLITRGEHGAHEYANRESIHLPPEKVAAVDTNGAGDTFATAYMLALARHARSPGADANWVASRAVMHPQACKPQCVLDGIVLGSSYAQYRQWVRAKVESARHQVGELLAAVGPFTNGTQQAFAAFMTNYTLGKAKRVPKGTAGLAVGASVLEGYAAAFNGSQKVLESTIARLRSTFSLR</sequence>
<protein>
    <submittedName>
        <fullName evidence="2">G4518 protein</fullName>
    </submittedName>
</protein>
<keyword evidence="3" id="KW-1185">Reference proteome</keyword>
<dbReference type="Proteomes" id="UP001497392">
    <property type="component" value="Unassembled WGS sequence"/>
</dbReference>
<dbReference type="Pfam" id="PF00294">
    <property type="entry name" value="PfkB"/>
    <property type="match status" value="1"/>
</dbReference>
<comment type="caution">
    <text evidence="2">The sequence shown here is derived from an EMBL/GenBank/DDBJ whole genome shotgun (WGS) entry which is preliminary data.</text>
</comment>
<accession>A0ABP1FQG9</accession>
<evidence type="ECO:0000313" key="3">
    <source>
        <dbReference type="Proteomes" id="UP001497392"/>
    </source>
</evidence>
<dbReference type="EMBL" id="CAXHTA020000006">
    <property type="protein sequence ID" value="CAL5222190.1"/>
    <property type="molecule type" value="Genomic_DNA"/>
</dbReference>
<organism evidence="2 3">
    <name type="scientific">Coccomyxa viridis</name>
    <dbReference type="NCBI Taxonomy" id="1274662"/>
    <lineage>
        <taxon>Eukaryota</taxon>
        <taxon>Viridiplantae</taxon>
        <taxon>Chlorophyta</taxon>
        <taxon>core chlorophytes</taxon>
        <taxon>Trebouxiophyceae</taxon>
        <taxon>Trebouxiophyceae incertae sedis</taxon>
        <taxon>Coccomyxaceae</taxon>
        <taxon>Coccomyxa</taxon>
    </lineage>
</organism>
<gene>
    <name evidence="2" type="primary">g4518</name>
    <name evidence="2" type="ORF">VP750_LOCUS3849</name>
</gene>